<dbReference type="Pfam" id="PF04909">
    <property type="entry name" value="Amidohydro_2"/>
    <property type="match status" value="1"/>
</dbReference>
<keyword evidence="1" id="KW-0456">Lyase</keyword>
<evidence type="ECO:0000256" key="1">
    <source>
        <dbReference type="ARBA" id="ARBA00023239"/>
    </source>
</evidence>
<protein>
    <recommendedName>
        <fullName evidence="2">Amidohydrolase-related domain-containing protein</fullName>
    </recommendedName>
</protein>
<dbReference type="Gene3D" id="3.20.20.140">
    <property type="entry name" value="Metal-dependent hydrolases"/>
    <property type="match status" value="1"/>
</dbReference>
<evidence type="ECO:0000259" key="2">
    <source>
        <dbReference type="Pfam" id="PF04909"/>
    </source>
</evidence>
<dbReference type="EMBL" id="JLXW01000010">
    <property type="protein sequence ID" value="KBZ60923.1"/>
    <property type="molecule type" value="Genomic_DNA"/>
</dbReference>
<keyword evidence="4" id="KW-1185">Reference proteome</keyword>
<dbReference type="InterPro" id="IPR032466">
    <property type="entry name" value="Metal_Hydrolase"/>
</dbReference>
<dbReference type="PATRIC" id="fig|1324261.3.peg.3917"/>
<dbReference type="GO" id="GO:0016831">
    <property type="term" value="F:carboxy-lyase activity"/>
    <property type="evidence" value="ECO:0007669"/>
    <property type="project" value="InterPro"/>
</dbReference>
<organism evidence="3 4">
    <name type="scientific">Mycobacterium [tuberculosis] TKK-01-0051</name>
    <dbReference type="NCBI Taxonomy" id="1324261"/>
    <lineage>
        <taxon>Bacteria</taxon>
        <taxon>Bacillati</taxon>
        <taxon>Actinomycetota</taxon>
        <taxon>Actinomycetes</taxon>
        <taxon>Mycobacteriales</taxon>
        <taxon>Mycobacteriaceae</taxon>
        <taxon>Mycobacterium</taxon>
        <taxon>Mycobacterium avium complex (MAC)</taxon>
    </lineage>
</organism>
<dbReference type="SUPFAM" id="SSF51556">
    <property type="entry name" value="Metallo-dependent hydrolases"/>
    <property type="match status" value="1"/>
</dbReference>
<dbReference type="PANTHER" id="PTHR21240:SF28">
    <property type="entry name" value="ISO-OROTATE DECARBOXYLASE (EUROFUNG)"/>
    <property type="match status" value="1"/>
</dbReference>
<evidence type="ECO:0000313" key="4">
    <source>
        <dbReference type="Proteomes" id="UP000025947"/>
    </source>
</evidence>
<dbReference type="AlphaFoldDB" id="A0A051TWA9"/>
<feature type="domain" description="Amidohydrolase-related" evidence="2">
    <location>
        <begin position="101"/>
        <end position="395"/>
    </location>
</feature>
<accession>A0A051TWA9</accession>
<dbReference type="GO" id="GO:0005737">
    <property type="term" value="C:cytoplasm"/>
    <property type="evidence" value="ECO:0007669"/>
    <property type="project" value="TreeGrafter"/>
</dbReference>
<dbReference type="GO" id="GO:0019748">
    <property type="term" value="P:secondary metabolic process"/>
    <property type="evidence" value="ECO:0007669"/>
    <property type="project" value="TreeGrafter"/>
</dbReference>
<reference evidence="3 4" key="1">
    <citation type="submission" date="2014-04" db="EMBL/GenBank/DDBJ databases">
        <title>The Genome Sequence of Mycobacterium tuberculosis TKK-01-0051.</title>
        <authorList>
            <consortium name="The Broad Institute Genomics Platform"/>
            <consortium name="The Broad Institute Genome Sequencing Center for Infectious Disease"/>
            <person name="Earl A.M."/>
            <person name="Cohen K."/>
            <person name="Pym A."/>
            <person name="Bishai W."/>
            <person name="Maharaj K."/>
            <person name="Desjardins C."/>
            <person name="Abeel T."/>
            <person name="Young S."/>
            <person name="Zeng Q."/>
            <person name="Gargeya S."/>
            <person name="Abouelleil A."/>
            <person name="Alvarado L."/>
            <person name="Chapman S.B."/>
            <person name="Gainer-Dewar J."/>
            <person name="Goldberg J."/>
            <person name="Griggs A."/>
            <person name="Gujja S."/>
            <person name="Hansen M."/>
            <person name="Howarth C."/>
            <person name="Imamovic A."/>
            <person name="Larimer J."/>
            <person name="Murphy C."/>
            <person name="Naylor J."/>
            <person name="Pearson M."/>
            <person name="Poon T.W."/>
            <person name="Priest M."/>
            <person name="Roberts A."/>
            <person name="Saif S."/>
            <person name="Shea T."/>
            <person name="Sykes S."/>
            <person name="Wortman J."/>
            <person name="Nusbaum C."/>
            <person name="Birren B."/>
        </authorList>
    </citation>
    <scope>NUCLEOTIDE SEQUENCE [LARGE SCALE GENOMIC DNA]</scope>
    <source>
        <strain evidence="3 4">TKK-01-0051</strain>
    </source>
</reference>
<dbReference type="PANTHER" id="PTHR21240">
    <property type="entry name" value="2-AMINO-3-CARBOXYLMUCONATE-6-SEMIALDEHYDE DECARBOXYLASE"/>
    <property type="match status" value="1"/>
</dbReference>
<name>A0A051TWA9_9MYCO</name>
<sequence length="398" mass="44848">MTTKLNYGIFDCDTHCYETRDAFTRYLPEEFQDRAITTVRGADGVEVILAGRRVATFNSEGGLGLDVAYRPGSLKEMLKQMGSGNPEESYEPQPMQPEFIERTARLAVMAEQNIDRMVIYPSGMALAAEHYVDDTAALYANLRSFNRWFDEEWGFNYEDRIYATALMSLRDLDSAIAETEAIIAQGAKFVLLPTGPAYGRSPGDPYFDPIYARLQEAGCVLVFHIMPFWYFNAISPAWGQNPDPASWHMSAWQWMNVYGQRPIEETLSALIFDNLFGRFPGLNVLVAEHGAEWVPFFVRHMDKSRGMGRNGPWIGGKLTERPSAIFRRHVRVVPYPEDDIPAIVAGLGYDDCLVMGSDYPHAEGLAVPAEFAKLLDPLDDAAKRRIMRDNADQLLSRS</sequence>
<evidence type="ECO:0000313" key="3">
    <source>
        <dbReference type="EMBL" id="KBZ60923.1"/>
    </source>
</evidence>
<dbReference type="InterPro" id="IPR032465">
    <property type="entry name" value="ACMSD"/>
</dbReference>
<proteinExistence type="predicted"/>
<dbReference type="InterPro" id="IPR006680">
    <property type="entry name" value="Amidohydro-rel"/>
</dbReference>
<dbReference type="Proteomes" id="UP000025947">
    <property type="component" value="Unassembled WGS sequence"/>
</dbReference>
<dbReference type="RefSeq" id="WP_044486336.1">
    <property type="nucleotide sequence ID" value="NZ_KK328284.1"/>
</dbReference>
<gene>
    <name evidence="3" type="ORF">K875_03874</name>
</gene>
<dbReference type="HOGENOM" id="CLU_039329_0_0_11"/>
<dbReference type="GO" id="GO:0016787">
    <property type="term" value="F:hydrolase activity"/>
    <property type="evidence" value="ECO:0007669"/>
    <property type="project" value="InterPro"/>
</dbReference>
<comment type="caution">
    <text evidence="3">The sequence shown here is derived from an EMBL/GenBank/DDBJ whole genome shotgun (WGS) entry which is preliminary data.</text>
</comment>